<keyword evidence="4" id="KW-1185">Reference proteome</keyword>
<accession>A0A9P6L2P9</accession>
<feature type="region of interest" description="Disordered" evidence="1">
    <location>
        <begin position="317"/>
        <end position="343"/>
    </location>
</feature>
<reference evidence="3" key="2">
    <citation type="submission" date="2020-11" db="EMBL/GenBank/DDBJ databases">
        <authorList>
            <consortium name="DOE Joint Genome Institute"/>
            <person name="Kuo A."/>
            <person name="Miyauchi S."/>
            <person name="Kiss E."/>
            <person name="Drula E."/>
            <person name="Kohler A."/>
            <person name="Sanchez-Garcia M."/>
            <person name="Andreopoulos B."/>
            <person name="Barry K.W."/>
            <person name="Bonito G."/>
            <person name="Buee M."/>
            <person name="Carver A."/>
            <person name="Chen C."/>
            <person name="Cichocki N."/>
            <person name="Clum A."/>
            <person name="Culley D."/>
            <person name="Crous P.W."/>
            <person name="Fauchery L."/>
            <person name="Girlanda M."/>
            <person name="Hayes R."/>
            <person name="Keri Z."/>
            <person name="Labutti K."/>
            <person name="Lipzen A."/>
            <person name="Lombard V."/>
            <person name="Magnuson J."/>
            <person name="Maillard F."/>
            <person name="Morin E."/>
            <person name="Murat C."/>
            <person name="Nolan M."/>
            <person name="Ohm R."/>
            <person name="Pangilinan J."/>
            <person name="Pereira M."/>
            <person name="Perotto S."/>
            <person name="Peter M."/>
            <person name="Riley R."/>
            <person name="Sitrit Y."/>
            <person name="Stielow B."/>
            <person name="Szollosi G."/>
            <person name="Zifcakova L."/>
            <person name="Stursova M."/>
            <person name="Spatafora J.W."/>
            <person name="Tedersoo L."/>
            <person name="Vaario L.-M."/>
            <person name="Yamada A."/>
            <person name="Yan M."/>
            <person name="Wang P."/>
            <person name="Xu J."/>
            <person name="Bruns T."/>
            <person name="Baldrian P."/>
            <person name="Vilgalys R."/>
            <person name="Henrissat B."/>
            <person name="Grigoriev I.V."/>
            <person name="Hibbett D."/>
            <person name="Nagy L.G."/>
            <person name="Martin F.M."/>
        </authorList>
    </citation>
    <scope>NUCLEOTIDE SEQUENCE</scope>
    <source>
        <strain evidence="3">UH-Tt-Lm1</strain>
    </source>
</reference>
<dbReference type="AlphaFoldDB" id="A0A9P6L2P9"/>
<feature type="compositionally biased region" description="Polar residues" evidence="1">
    <location>
        <begin position="99"/>
        <end position="117"/>
    </location>
</feature>
<dbReference type="Proteomes" id="UP000736335">
    <property type="component" value="Unassembled WGS sequence"/>
</dbReference>
<organism evidence="3 4">
    <name type="scientific">Thelephora terrestris</name>
    <dbReference type="NCBI Taxonomy" id="56493"/>
    <lineage>
        <taxon>Eukaryota</taxon>
        <taxon>Fungi</taxon>
        <taxon>Dikarya</taxon>
        <taxon>Basidiomycota</taxon>
        <taxon>Agaricomycotina</taxon>
        <taxon>Agaricomycetes</taxon>
        <taxon>Thelephorales</taxon>
        <taxon>Thelephoraceae</taxon>
        <taxon>Thelephora</taxon>
    </lineage>
</organism>
<feature type="region of interest" description="Disordered" evidence="1">
    <location>
        <begin position="1"/>
        <end position="69"/>
    </location>
</feature>
<sequence length="475" mass="50967">MVKRNRTDDSAAVSGRQSKIPKTPDRPSDQASAHDCQTGSPLNLSALPSIVDDEAPSRALSSPATLQPPAGELDAAVAELSHSNAINNNEPPIELNGAQGPQSNYPLEPASDTSTASVAEAAHPAGGHTGDGSIDPDAPRAPHNLAPEDVFARAIGTNPFASRFAGDDTILRAGIAVSTWMAGDGSLDFTIVPVENVLELYRPTHALRLLKCAGHPDITTLVVPKGGIVNVALRDPATLSLNPTTGYLRSQENSSWVVASLNGQAAYFANSGIRQICVTPFAHGWHRFVAVLANVFQQRVLYFQSFKGGVTFGTSRFKGGPSTKRKGRQNMAPIDGPTLKEGDTSEHHSFLHRTATILILPSVPVYDGRDQLRLGNYWERPYLEDIKKDAAVMMLFSVKKGALPKAVQDWEDLPRGLTTAVYLNILAIVLLADPVDPFSDYESGEHPGAFGVESVEEELPEYGQRSRVKGEDLCL</sequence>
<comment type="caution">
    <text evidence="3">The sequence shown here is derived from an EMBL/GenBank/DDBJ whole genome shotgun (WGS) entry which is preliminary data.</text>
</comment>
<dbReference type="EMBL" id="WIUZ02000029">
    <property type="protein sequence ID" value="KAF9777705.1"/>
    <property type="molecule type" value="Genomic_DNA"/>
</dbReference>
<protein>
    <submittedName>
        <fullName evidence="3">Uncharacterized protein</fullName>
    </submittedName>
</protein>
<gene>
    <name evidence="3" type="ORF">BJ322DRAFT_1084037</name>
    <name evidence="2" type="ORF">BJ322DRAFT_1095670</name>
</gene>
<dbReference type="EMBL" id="WIUZ02000016">
    <property type="protein sequence ID" value="KAF9780664.1"/>
    <property type="molecule type" value="Genomic_DNA"/>
</dbReference>
<evidence type="ECO:0000313" key="4">
    <source>
        <dbReference type="Proteomes" id="UP000736335"/>
    </source>
</evidence>
<feature type="region of interest" description="Disordered" evidence="1">
    <location>
        <begin position="86"/>
        <end position="142"/>
    </location>
</feature>
<name>A0A9P6L2P9_9AGAM</name>
<feature type="compositionally biased region" description="Polar residues" evidence="1">
    <location>
        <begin position="29"/>
        <end position="43"/>
    </location>
</feature>
<reference evidence="3" key="1">
    <citation type="journal article" date="2020" name="Nat. Commun.">
        <title>Large-scale genome sequencing of mycorrhizal fungi provides insights into the early evolution of symbiotic traits.</title>
        <authorList>
            <person name="Miyauchi S."/>
            <person name="Kiss E."/>
            <person name="Kuo A."/>
            <person name="Drula E."/>
            <person name="Kohler A."/>
            <person name="Sanchez-Garcia M."/>
            <person name="Morin E."/>
            <person name="Andreopoulos B."/>
            <person name="Barry K.W."/>
            <person name="Bonito G."/>
            <person name="Buee M."/>
            <person name="Carver A."/>
            <person name="Chen C."/>
            <person name="Cichocki N."/>
            <person name="Clum A."/>
            <person name="Culley D."/>
            <person name="Crous P.W."/>
            <person name="Fauchery L."/>
            <person name="Girlanda M."/>
            <person name="Hayes R.D."/>
            <person name="Keri Z."/>
            <person name="LaButti K."/>
            <person name="Lipzen A."/>
            <person name="Lombard V."/>
            <person name="Magnuson J."/>
            <person name="Maillard F."/>
            <person name="Murat C."/>
            <person name="Nolan M."/>
            <person name="Ohm R.A."/>
            <person name="Pangilinan J."/>
            <person name="Pereira M.F."/>
            <person name="Perotto S."/>
            <person name="Peter M."/>
            <person name="Pfister S."/>
            <person name="Riley R."/>
            <person name="Sitrit Y."/>
            <person name="Stielow J.B."/>
            <person name="Szollosi G."/>
            <person name="Zifcakova L."/>
            <person name="Stursova M."/>
            <person name="Spatafora J.W."/>
            <person name="Tedersoo L."/>
            <person name="Vaario L.M."/>
            <person name="Yamada A."/>
            <person name="Yan M."/>
            <person name="Wang P."/>
            <person name="Xu J."/>
            <person name="Bruns T."/>
            <person name="Baldrian P."/>
            <person name="Vilgalys R."/>
            <person name="Dunand C."/>
            <person name="Henrissat B."/>
            <person name="Grigoriev I.V."/>
            <person name="Hibbett D."/>
            <person name="Nagy L.G."/>
            <person name="Martin F.M."/>
        </authorList>
    </citation>
    <scope>NUCLEOTIDE SEQUENCE</scope>
    <source>
        <strain evidence="3">UH-Tt-Lm1</strain>
    </source>
</reference>
<evidence type="ECO:0000313" key="3">
    <source>
        <dbReference type="EMBL" id="KAF9780664.1"/>
    </source>
</evidence>
<evidence type="ECO:0000256" key="1">
    <source>
        <dbReference type="SAM" id="MobiDB-lite"/>
    </source>
</evidence>
<proteinExistence type="predicted"/>
<evidence type="ECO:0000313" key="2">
    <source>
        <dbReference type="EMBL" id="KAF9777705.1"/>
    </source>
</evidence>